<dbReference type="EMBL" id="NWUJ01000009">
    <property type="protein sequence ID" value="PFH33280.1"/>
    <property type="molecule type" value="Genomic_DNA"/>
</dbReference>
<proteinExistence type="predicted"/>
<protein>
    <submittedName>
        <fullName evidence="1">Uncharacterized protein</fullName>
    </submittedName>
</protein>
<gene>
    <name evidence="1" type="ORF">BESB_084790</name>
</gene>
<dbReference type="InterPro" id="IPR049856">
    <property type="entry name" value="PfVFT1-like"/>
</dbReference>
<evidence type="ECO:0000313" key="1">
    <source>
        <dbReference type="EMBL" id="PFH33280.1"/>
    </source>
</evidence>
<evidence type="ECO:0000313" key="2">
    <source>
        <dbReference type="Proteomes" id="UP000224006"/>
    </source>
</evidence>
<dbReference type="KEGG" id="bbes:BESB_084790"/>
<dbReference type="VEuPathDB" id="ToxoDB:BESB_084790"/>
<organism evidence="1 2">
    <name type="scientific">Besnoitia besnoiti</name>
    <name type="common">Apicomplexan protozoan</name>
    <dbReference type="NCBI Taxonomy" id="94643"/>
    <lineage>
        <taxon>Eukaryota</taxon>
        <taxon>Sar</taxon>
        <taxon>Alveolata</taxon>
        <taxon>Apicomplexa</taxon>
        <taxon>Conoidasida</taxon>
        <taxon>Coccidia</taxon>
        <taxon>Eucoccidiorida</taxon>
        <taxon>Eimeriorina</taxon>
        <taxon>Sarcocystidae</taxon>
        <taxon>Besnoitia</taxon>
    </lineage>
</organism>
<dbReference type="OrthoDB" id="347283at2759"/>
<dbReference type="CDD" id="cd22854">
    <property type="entry name" value="PfVFT1-like"/>
    <property type="match status" value="1"/>
</dbReference>
<name>A0A2A9MD16_BESBE</name>
<dbReference type="GeneID" id="40313405"/>
<dbReference type="Proteomes" id="UP000224006">
    <property type="component" value="Chromosome VIII"/>
</dbReference>
<dbReference type="AlphaFoldDB" id="A0A2A9MD16"/>
<sequence>MAGSSRELLSPSRVNARTGAWARRSCAIFCFLRESLLVTCCLLACLADSARGRAAEEKGEGSFCANGLRQAVNAAIVELAGENYVGSTLLPQFPTVPYVPVLACPSPAAGDALPAVVQPPKPSTVVIGEAGRPVRAETAPTPPTPEVLARDRASLWPAPTSLHESDLLLDVLETGTLRVAGLGPRSPDPRKGSAFLSEVDPLQADRGFNWGQEGDYSVSPPVGYFPTYLQAIATKIGNHYKRRVVPEYLFFVRGEDAMKSVAQGTAHMTDIYFIQAYQQGSTSHLPEFYRTCPVSGSPNNLLTLKEYRINSLQSLVRTLRMATNPGMRTLAYLSSGNYETVHFFFPRQALGEVMTQEEAERRIAAKEILGNIRTGSAGMLPDTFEVVDLGLVLVQGPWIKRTDTPHCLYHQLLVRQDAKKHYSSSEGGAKDAEAKGAQAAAAGGLGAQASRSLAASAAASSLAVAALVSLL</sequence>
<keyword evidence="2" id="KW-1185">Reference proteome</keyword>
<comment type="caution">
    <text evidence="1">The sequence shown here is derived from an EMBL/GenBank/DDBJ whole genome shotgun (WGS) entry which is preliminary data.</text>
</comment>
<reference evidence="1 2" key="1">
    <citation type="submission" date="2017-09" db="EMBL/GenBank/DDBJ databases">
        <title>Genome sequencing of Besnoitia besnoiti strain Bb-Ger1.</title>
        <authorList>
            <person name="Schares G."/>
            <person name="Venepally P."/>
            <person name="Lorenzi H.A."/>
        </authorList>
    </citation>
    <scope>NUCLEOTIDE SEQUENCE [LARGE SCALE GENOMIC DNA]</scope>
    <source>
        <strain evidence="1 2">Bb-Ger1</strain>
    </source>
</reference>
<dbReference type="RefSeq" id="XP_029217289.1">
    <property type="nucleotide sequence ID" value="XM_029366829.1"/>
</dbReference>
<accession>A0A2A9MD16</accession>